<evidence type="ECO:0000313" key="3">
    <source>
        <dbReference type="Proteomes" id="UP001604336"/>
    </source>
</evidence>
<keyword evidence="3" id="KW-1185">Reference proteome</keyword>
<organism evidence="2 3">
    <name type="scientific">Abeliophyllum distichum</name>
    <dbReference type="NCBI Taxonomy" id="126358"/>
    <lineage>
        <taxon>Eukaryota</taxon>
        <taxon>Viridiplantae</taxon>
        <taxon>Streptophyta</taxon>
        <taxon>Embryophyta</taxon>
        <taxon>Tracheophyta</taxon>
        <taxon>Spermatophyta</taxon>
        <taxon>Magnoliopsida</taxon>
        <taxon>eudicotyledons</taxon>
        <taxon>Gunneridae</taxon>
        <taxon>Pentapetalae</taxon>
        <taxon>asterids</taxon>
        <taxon>lamiids</taxon>
        <taxon>Lamiales</taxon>
        <taxon>Oleaceae</taxon>
        <taxon>Forsythieae</taxon>
        <taxon>Abeliophyllum</taxon>
    </lineage>
</organism>
<evidence type="ECO:0000313" key="2">
    <source>
        <dbReference type="EMBL" id="KAL2472489.1"/>
    </source>
</evidence>
<dbReference type="EMBL" id="JBFOLK010000012">
    <property type="protein sequence ID" value="KAL2472489.1"/>
    <property type="molecule type" value="Genomic_DNA"/>
</dbReference>
<protein>
    <submittedName>
        <fullName evidence="2">Uncharacterized protein</fullName>
    </submittedName>
</protein>
<dbReference type="Proteomes" id="UP001604336">
    <property type="component" value="Unassembled WGS sequence"/>
</dbReference>
<gene>
    <name evidence="2" type="ORF">Adt_40625</name>
</gene>
<dbReference type="AlphaFoldDB" id="A0ABD1Q8E3"/>
<evidence type="ECO:0000256" key="1">
    <source>
        <dbReference type="SAM" id="MobiDB-lite"/>
    </source>
</evidence>
<reference evidence="3" key="1">
    <citation type="submission" date="2024-07" db="EMBL/GenBank/DDBJ databases">
        <title>Two chromosome-level genome assemblies of Korean endemic species Abeliophyllum distichum and Forsythia ovata (Oleaceae).</title>
        <authorList>
            <person name="Jang H."/>
        </authorList>
    </citation>
    <scope>NUCLEOTIDE SEQUENCE [LARGE SCALE GENOMIC DNA]</scope>
</reference>
<feature type="compositionally biased region" description="Basic and acidic residues" evidence="1">
    <location>
        <begin position="107"/>
        <end position="123"/>
    </location>
</feature>
<accession>A0ABD1Q8E3</accession>
<feature type="region of interest" description="Disordered" evidence="1">
    <location>
        <begin position="62"/>
        <end position="84"/>
    </location>
</feature>
<name>A0ABD1Q8E3_9LAMI</name>
<feature type="region of interest" description="Disordered" evidence="1">
    <location>
        <begin position="97"/>
        <end position="132"/>
    </location>
</feature>
<proteinExistence type="predicted"/>
<comment type="caution">
    <text evidence="2">The sequence shown here is derived from an EMBL/GenBank/DDBJ whole genome shotgun (WGS) entry which is preliminary data.</text>
</comment>
<sequence>MKLIQLRETHSHHLNQATIVSNHWAGRRWETTNIVSQSPSQTPSCYRSRKCLTVDVDTEDGLSKSVDEDVSDGGDSEGSYRAVGSRVLIHRPSVGARPRNVVGAKPMMEERATETAGKTRDGDCWQNARLRG</sequence>